<accession>A0AAW5PMB4</accession>
<evidence type="ECO:0000313" key="5">
    <source>
        <dbReference type="EMBL" id="MCS4281593.1"/>
    </source>
</evidence>
<evidence type="ECO:0000259" key="4">
    <source>
        <dbReference type="PROSITE" id="PS50943"/>
    </source>
</evidence>
<evidence type="ECO:0000256" key="3">
    <source>
        <dbReference type="ARBA" id="ARBA00023163"/>
    </source>
</evidence>
<dbReference type="GO" id="GO:0003677">
    <property type="term" value="F:DNA binding"/>
    <property type="evidence" value="ECO:0007669"/>
    <property type="project" value="UniProtKB-KW"/>
</dbReference>
<dbReference type="CDD" id="cd00093">
    <property type="entry name" value="HTH_XRE"/>
    <property type="match status" value="1"/>
</dbReference>
<dbReference type="SUPFAM" id="SSF47413">
    <property type="entry name" value="lambda repressor-like DNA-binding domains"/>
    <property type="match status" value="1"/>
</dbReference>
<keyword evidence="2" id="KW-0238">DNA-binding</keyword>
<dbReference type="PROSITE" id="PS50943">
    <property type="entry name" value="HTH_CROC1"/>
    <property type="match status" value="1"/>
</dbReference>
<organism evidence="5 6">
    <name type="scientific">Stenotrophomonas rhizophila</name>
    <dbReference type="NCBI Taxonomy" id="216778"/>
    <lineage>
        <taxon>Bacteria</taxon>
        <taxon>Pseudomonadati</taxon>
        <taxon>Pseudomonadota</taxon>
        <taxon>Gammaproteobacteria</taxon>
        <taxon>Lysobacterales</taxon>
        <taxon>Lysobacteraceae</taxon>
        <taxon>Stenotrophomonas</taxon>
    </lineage>
</organism>
<comment type="caution">
    <text evidence="5">The sequence shown here is derived from an EMBL/GenBank/DDBJ whole genome shotgun (WGS) entry which is preliminary data.</text>
</comment>
<dbReference type="GO" id="GO:0005829">
    <property type="term" value="C:cytosol"/>
    <property type="evidence" value="ECO:0007669"/>
    <property type="project" value="TreeGrafter"/>
</dbReference>
<dbReference type="RefSeq" id="WP_259262081.1">
    <property type="nucleotide sequence ID" value="NZ_JANUEK010000009.1"/>
</dbReference>
<dbReference type="Pfam" id="PF01381">
    <property type="entry name" value="HTH_3"/>
    <property type="match status" value="1"/>
</dbReference>
<dbReference type="InterPro" id="IPR010982">
    <property type="entry name" value="Lambda_DNA-bd_dom_sf"/>
</dbReference>
<feature type="domain" description="HTH cro/C1-type" evidence="4">
    <location>
        <begin position="1"/>
        <end position="55"/>
    </location>
</feature>
<reference evidence="5" key="1">
    <citation type="submission" date="2022-08" db="EMBL/GenBank/DDBJ databases">
        <title>Genomic analyses of the natural microbiome of Caenorhabditis elegans.</title>
        <authorList>
            <person name="Samuel B."/>
        </authorList>
    </citation>
    <scope>NUCLEOTIDE SEQUENCE</scope>
    <source>
        <strain evidence="5">BIGb0277</strain>
    </source>
</reference>
<dbReference type="AlphaFoldDB" id="A0AAW5PMB4"/>
<proteinExistence type="predicted"/>
<sequence length="61" mass="6720">MRARRTSLGLSQEGFADAIGMHRAYYGHIERGTKNLTVATLSKICAGLGLRMSEIFATFDQ</sequence>
<dbReference type="PANTHER" id="PTHR46797:SF23">
    <property type="entry name" value="HTH-TYPE TRANSCRIPTIONAL REGULATOR SUTR"/>
    <property type="match status" value="1"/>
</dbReference>
<dbReference type="PANTHER" id="PTHR46797">
    <property type="entry name" value="HTH-TYPE TRANSCRIPTIONAL REGULATOR"/>
    <property type="match status" value="1"/>
</dbReference>
<protein>
    <submittedName>
        <fullName evidence="5">Transcriptional regulator with XRE-family HTH domain</fullName>
    </submittedName>
</protein>
<gene>
    <name evidence="5" type="ORF">M2412_003610</name>
</gene>
<name>A0AAW5PMB4_9GAMM</name>
<evidence type="ECO:0000313" key="6">
    <source>
        <dbReference type="Proteomes" id="UP001320691"/>
    </source>
</evidence>
<dbReference type="InterPro" id="IPR050807">
    <property type="entry name" value="TransReg_Diox_bact_type"/>
</dbReference>
<evidence type="ECO:0000256" key="1">
    <source>
        <dbReference type="ARBA" id="ARBA00023015"/>
    </source>
</evidence>
<dbReference type="GO" id="GO:0003700">
    <property type="term" value="F:DNA-binding transcription factor activity"/>
    <property type="evidence" value="ECO:0007669"/>
    <property type="project" value="TreeGrafter"/>
</dbReference>
<dbReference type="InterPro" id="IPR001387">
    <property type="entry name" value="Cro/C1-type_HTH"/>
</dbReference>
<dbReference type="Gene3D" id="1.10.260.40">
    <property type="entry name" value="lambda repressor-like DNA-binding domains"/>
    <property type="match status" value="1"/>
</dbReference>
<evidence type="ECO:0000256" key="2">
    <source>
        <dbReference type="ARBA" id="ARBA00023125"/>
    </source>
</evidence>
<keyword evidence="1" id="KW-0805">Transcription regulation</keyword>
<dbReference type="SMART" id="SM00530">
    <property type="entry name" value="HTH_XRE"/>
    <property type="match status" value="1"/>
</dbReference>
<dbReference type="EMBL" id="JANUEK010000009">
    <property type="protein sequence ID" value="MCS4281593.1"/>
    <property type="molecule type" value="Genomic_DNA"/>
</dbReference>
<keyword evidence="3" id="KW-0804">Transcription</keyword>
<dbReference type="Proteomes" id="UP001320691">
    <property type="component" value="Unassembled WGS sequence"/>
</dbReference>